<name>A0ABV1MRM5_9BACI</name>
<accession>A0ABV1MRM5</accession>
<comment type="caution">
    <text evidence="1">The sequence shown here is derived from an EMBL/GenBank/DDBJ whole genome shotgun (WGS) entry which is preliminary data.</text>
</comment>
<dbReference type="Proteomes" id="UP001478862">
    <property type="component" value="Unassembled WGS sequence"/>
</dbReference>
<proteinExistence type="predicted"/>
<evidence type="ECO:0000313" key="2">
    <source>
        <dbReference type="Proteomes" id="UP001478862"/>
    </source>
</evidence>
<dbReference type="EMBL" id="JBEGDG010000007">
    <property type="protein sequence ID" value="MEQ6355163.1"/>
    <property type="molecule type" value="Genomic_DNA"/>
</dbReference>
<dbReference type="RefSeq" id="WP_349659792.1">
    <property type="nucleotide sequence ID" value="NZ_JBEGDG010000007.1"/>
</dbReference>
<reference evidence="1 2" key="1">
    <citation type="submission" date="2024-06" db="EMBL/GenBank/DDBJ databases">
        <title>Lysinibacillus zambalefons sp. nov., a Novel Firmicute Isolated from the Poon Bato Zambales Hyperalkaline Spring.</title>
        <authorList>
            <person name="Aja J.A."/>
            <person name="Lazaro J.E.H."/>
            <person name="Llorin L.D."/>
            <person name="Lim K.R."/>
            <person name="Teodosio J."/>
            <person name="Dalisay D.S."/>
        </authorList>
    </citation>
    <scope>NUCLEOTIDE SEQUENCE [LARGE SCALE GENOMIC DNA]</scope>
    <source>
        <strain evidence="1 2">M3</strain>
    </source>
</reference>
<sequence>MKEEYIIRFENGMYFKTSSLTDCQTIINQVEVLKAQAFESFQLINYWIRTLNKLSEENINYTEYKVEGVYRIVFESFEYRVIEKVKQ</sequence>
<keyword evidence="2" id="KW-1185">Reference proteome</keyword>
<evidence type="ECO:0000313" key="1">
    <source>
        <dbReference type="EMBL" id="MEQ6355163.1"/>
    </source>
</evidence>
<gene>
    <name evidence="1" type="ORF">ABNX05_11090</name>
</gene>
<protein>
    <submittedName>
        <fullName evidence="1">Uncharacterized protein</fullName>
    </submittedName>
</protein>
<organism evidence="1 2">
    <name type="scientific">Lysinibacillus zambalensis</name>
    <dbReference type="NCBI Taxonomy" id="3160866"/>
    <lineage>
        <taxon>Bacteria</taxon>
        <taxon>Bacillati</taxon>
        <taxon>Bacillota</taxon>
        <taxon>Bacilli</taxon>
        <taxon>Bacillales</taxon>
        <taxon>Bacillaceae</taxon>
        <taxon>Lysinibacillus</taxon>
    </lineage>
</organism>